<sequence length="383" mass="45339">MNTRIITWTNSILEIDEEAYNALQQSGYPFLSYPFLSALEESGVCTAENGWQPMFLCVYEGSALVGVMPGYLKSHSYGEYVFDWSWAHAYDQHQLPYYPKFICAVPFTPVMGPRFLWDKQHEEHDVGCYMIEAIKTFCQENNLSSWHCLFPDPEQHACLENLGDLLTRVDCQYHWHNRNYHSFEDFLLRMTSRKRKNIKKERRRIIEQELKIKRFTSVGITDELLEHFYLFYHSTYLKRGRQGYLNKRFFKSVLAQLKDQILLVMAFREDQPVAGSLFFYDQTALYGRYWGSLQEYDGLHFECCYYQGIEFCIEHSLLRFDPGTQGEHKISRGFEPTFTRSLHYISHSGFRDAISRFVQQERIHIEAYANEARSLLPFNQENS</sequence>
<protein>
    <recommendedName>
        <fullName evidence="3">N-acetyltransferase</fullName>
    </recommendedName>
</protein>
<evidence type="ECO:0000313" key="2">
    <source>
        <dbReference type="Proteomes" id="UP000032266"/>
    </source>
</evidence>
<name>A0A0C5V508_9GAMM</name>
<evidence type="ECO:0000313" key="1">
    <source>
        <dbReference type="EMBL" id="AJQ94560.1"/>
    </source>
</evidence>
<gene>
    <name evidence="1" type="ORF">YC6258_02522</name>
</gene>
<dbReference type="InterPro" id="IPR016181">
    <property type="entry name" value="Acyl_CoA_acyltransferase"/>
</dbReference>
<dbReference type="Gene3D" id="3.40.630.30">
    <property type="match status" value="1"/>
</dbReference>
<dbReference type="SUPFAM" id="SSF55729">
    <property type="entry name" value="Acyl-CoA N-acyltransferases (Nat)"/>
    <property type="match status" value="1"/>
</dbReference>
<dbReference type="Proteomes" id="UP000032266">
    <property type="component" value="Chromosome"/>
</dbReference>
<dbReference type="PANTHER" id="PTHR47017:SF1">
    <property type="entry name" value="ACYL-COA"/>
    <property type="match status" value="1"/>
</dbReference>
<dbReference type="PATRIC" id="fig|1445510.3.peg.2478"/>
<dbReference type="HOGENOM" id="CLU_036032_1_0_6"/>
<dbReference type="KEGG" id="gsn:YC6258_02522"/>
<reference evidence="1 2" key="1">
    <citation type="submission" date="2014-01" db="EMBL/GenBank/DDBJ databases">
        <title>Full genme sequencing of cellulolytic bacterium Gynuella sunshinyii YC6258T gen. nov., sp. nov.</title>
        <authorList>
            <person name="Khan H."/>
            <person name="Chung E.J."/>
            <person name="Chung Y.R."/>
        </authorList>
    </citation>
    <scope>NUCLEOTIDE SEQUENCE [LARGE SCALE GENOMIC DNA]</scope>
    <source>
        <strain evidence="1 2">YC6258</strain>
    </source>
</reference>
<dbReference type="STRING" id="1445510.YC6258_02522"/>
<dbReference type="AlphaFoldDB" id="A0A0C5V508"/>
<dbReference type="InterPro" id="IPR007434">
    <property type="entry name" value="FemAB-like"/>
</dbReference>
<proteinExistence type="predicted"/>
<evidence type="ECO:0008006" key="3">
    <source>
        <dbReference type="Google" id="ProtNLM"/>
    </source>
</evidence>
<dbReference type="PANTHER" id="PTHR47017">
    <property type="entry name" value="ACYL-COA"/>
    <property type="match status" value="1"/>
</dbReference>
<dbReference type="OrthoDB" id="9776898at2"/>
<dbReference type="RefSeq" id="WP_044617074.1">
    <property type="nucleotide sequence ID" value="NZ_CP007142.1"/>
</dbReference>
<keyword evidence="2" id="KW-1185">Reference proteome</keyword>
<dbReference type="Pfam" id="PF04339">
    <property type="entry name" value="FemAB_like"/>
    <property type="match status" value="1"/>
</dbReference>
<dbReference type="EMBL" id="CP007142">
    <property type="protein sequence ID" value="AJQ94560.1"/>
    <property type="molecule type" value="Genomic_DNA"/>
</dbReference>
<organism evidence="1 2">
    <name type="scientific">Gynuella sunshinyii YC6258</name>
    <dbReference type="NCBI Taxonomy" id="1445510"/>
    <lineage>
        <taxon>Bacteria</taxon>
        <taxon>Pseudomonadati</taxon>
        <taxon>Pseudomonadota</taxon>
        <taxon>Gammaproteobacteria</taxon>
        <taxon>Oceanospirillales</taxon>
        <taxon>Saccharospirillaceae</taxon>
        <taxon>Gynuella</taxon>
    </lineage>
</organism>
<accession>A0A0C5V508</accession>